<dbReference type="CDD" id="cd01948">
    <property type="entry name" value="EAL"/>
    <property type="match status" value="1"/>
</dbReference>
<dbReference type="EMBL" id="CP022521">
    <property type="protein sequence ID" value="ASO22791.1"/>
    <property type="molecule type" value="Genomic_DNA"/>
</dbReference>
<dbReference type="NCBIfam" id="TIGR00229">
    <property type="entry name" value="sensory_box"/>
    <property type="match status" value="1"/>
</dbReference>
<dbReference type="Pfam" id="PF00990">
    <property type="entry name" value="GGDEF"/>
    <property type="match status" value="1"/>
</dbReference>
<dbReference type="InterPro" id="IPR000160">
    <property type="entry name" value="GGDEF_dom"/>
</dbReference>
<dbReference type="SMART" id="SM00267">
    <property type="entry name" value="GGDEF"/>
    <property type="match status" value="1"/>
</dbReference>
<dbReference type="AlphaFoldDB" id="A0A221WAR3"/>
<evidence type="ECO:0000259" key="3">
    <source>
        <dbReference type="PROSITE" id="PS50883"/>
    </source>
</evidence>
<dbReference type="NCBIfam" id="TIGR00254">
    <property type="entry name" value="GGDEF"/>
    <property type="match status" value="1"/>
</dbReference>
<dbReference type="InterPro" id="IPR043128">
    <property type="entry name" value="Rev_trsase/Diguanyl_cyclase"/>
</dbReference>
<gene>
    <name evidence="5" type="primary">cph4</name>
    <name evidence="5" type="ORF">AHOG_25930</name>
</gene>
<dbReference type="PROSITE" id="PS50112">
    <property type="entry name" value="PAS"/>
    <property type="match status" value="1"/>
</dbReference>
<dbReference type="Gene3D" id="3.30.70.270">
    <property type="match status" value="1"/>
</dbReference>
<dbReference type="PROSITE" id="PS50883">
    <property type="entry name" value="EAL"/>
    <property type="match status" value="1"/>
</dbReference>
<dbReference type="InterPro" id="IPR000014">
    <property type="entry name" value="PAS"/>
</dbReference>
<dbReference type="InterPro" id="IPR035919">
    <property type="entry name" value="EAL_sf"/>
</dbReference>
<dbReference type="SUPFAM" id="SSF55073">
    <property type="entry name" value="Nucleotide cyclase"/>
    <property type="match status" value="1"/>
</dbReference>
<dbReference type="Proteomes" id="UP000204221">
    <property type="component" value="Chromosome"/>
</dbReference>
<dbReference type="InterPro" id="IPR052155">
    <property type="entry name" value="Biofilm_reg_signaling"/>
</dbReference>
<feature type="domain" description="PAS" evidence="2">
    <location>
        <begin position="219"/>
        <end position="289"/>
    </location>
</feature>
<dbReference type="SMART" id="SM00091">
    <property type="entry name" value="PAS"/>
    <property type="match status" value="1"/>
</dbReference>
<dbReference type="KEGG" id="ahg:AHOG_25930"/>
<feature type="domain" description="EAL" evidence="3">
    <location>
        <begin position="519"/>
        <end position="775"/>
    </location>
</feature>
<dbReference type="PANTHER" id="PTHR44757">
    <property type="entry name" value="DIGUANYLATE CYCLASE DGCP"/>
    <property type="match status" value="1"/>
</dbReference>
<dbReference type="InterPro" id="IPR001633">
    <property type="entry name" value="EAL_dom"/>
</dbReference>
<dbReference type="PANTHER" id="PTHR44757:SF2">
    <property type="entry name" value="BIOFILM ARCHITECTURE MAINTENANCE PROTEIN MBAA"/>
    <property type="match status" value="1"/>
</dbReference>
<dbReference type="Pfam" id="PF00563">
    <property type="entry name" value="EAL"/>
    <property type="match status" value="1"/>
</dbReference>
<evidence type="ECO:0000313" key="5">
    <source>
        <dbReference type="EMBL" id="ASO22791.1"/>
    </source>
</evidence>
<dbReference type="GO" id="GO:0006355">
    <property type="term" value="P:regulation of DNA-templated transcription"/>
    <property type="evidence" value="ECO:0007669"/>
    <property type="project" value="InterPro"/>
</dbReference>
<evidence type="ECO:0000259" key="4">
    <source>
        <dbReference type="PROSITE" id="PS50887"/>
    </source>
</evidence>
<dbReference type="PROSITE" id="PS50887">
    <property type="entry name" value="GGDEF"/>
    <property type="match status" value="1"/>
</dbReference>
<dbReference type="InterPro" id="IPR013767">
    <property type="entry name" value="PAS_fold"/>
</dbReference>
<dbReference type="Pfam" id="PF00989">
    <property type="entry name" value="PAS"/>
    <property type="match status" value="1"/>
</dbReference>
<dbReference type="CDD" id="cd00130">
    <property type="entry name" value="PAS"/>
    <property type="match status" value="1"/>
</dbReference>
<organism evidence="5 6">
    <name type="scientific">Actinoalloteichus hoggarensis</name>
    <dbReference type="NCBI Taxonomy" id="1470176"/>
    <lineage>
        <taxon>Bacteria</taxon>
        <taxon>Bacillati</taxon>
        <taxon>Actinomycetota</taxon>
        <taxon>Actinomycetes</taxon>
        <taxon>Pseudonocardiales</taxon>
        <taxon>Pseudonocardiaceae</taxon>
        <taxon>Actinoalloteichus</taxon>
    </lineage>
</organism>
<reference evidence="5 6" key="1">
    <citation type="submission" date="2017-07" db="EMBL/GenBank/DDBJ databases">
        <title>Complete genome sequence of Actinoalloteichus hoggarensis DSM 45943, type strain of Actinoalloteichus hoggarensis.</title>
        <authorList>
            <person name="Ruckert C."/>
            <person name="Nouioui I."/>
            <person name="Willmese J."/>
            <person name="van Wezel G."/>
            <person name="Klenk H.-P."/>
            <person name="Kalinowski J."/>
            <person name="Zotchev S.B."/>
        </authorList>
    </citation>
    <scope>NUCLEOTIDE SEQUENCE [LARGE SCALE GENOMIC DNA]</scope>
    <source>
        <strain evidence="5 6">DSM 45943</strain>
    </source>
</reference>
<evidence type="ECO:0000259" key="2">
    <source>
        <dbReference type="PROSITE" id="PS50112"/>
    </source>
</evidence>
<keyword evidence="6" id="KW-1185">Reference proteome</keyword>
<dbReference type="InterPro" id="IPR035965">
    <property type="entry name" value="PAS-like_dom_sf"/>
</dbReference>
<accession>A0A221WAR3</accession>
<dbReference type="Gene3D" id="3.20.20.450">
    <property type="entry name" value="EAL domain"/>
    <property type="match status" value="1"/>
</dbReference>
<name>A0A221WAR3_9PSEU</name>
<dbReference type="CDD" id="cd01949">
    <property type="entry name" value="GGDEF"/>
    <property type="match status" value="1"/>
</dbReference>
<proteinExistence type="predicted"/>
<dbReference type="InterPro" id="IPR029787">
    <property type="entry name" value="Nucleotide_cyclase"/>
</dbReference>
<protein>
    <submittedName>
        <fullName evidence="5">Phytochrome-like protein cph2</fullName>
    </submittedName>
</protein>
<evidence type="ECO:0000256" key="1">
    <source>
        <dbReference type="SAM" id="MobiDB-lite"/>
    </source>
</evidence>
<dbReference type="SUPFAM" id="SSF55785">
    <property type="entry name" value="PYP-like sensor domain (PAS domain)"/>
    <property type="match status" value="1"/>
</dbReference>
<feature type="region of interest" description="Disordered" evidence="1">
    <location>
        <begin position="1"/>
        <end position="48"/>
    </location>
</feature>
<evidence type="ECO:0000313" key="6">
    <source>
        <dbReference type="Proteomes" id="UP000204221"/>
    </source>
</evidence>
<dbReference type="Gene3D" id="3.30.450.20">
    <property type="entry name" value="PAS domain"/>
    <property type="match status" value="1"/>
</dbReference>
<dbReference type="SMART" id="SM00052">
    <property type="entry name" value="EAL"/>
    <property type="match status" value="1"/>
</dbReference>
<sequence length="782" mass="84936">MTQQLNWLPHGLRRTPDDDEGRDVVGGEGDGGADDDAPGAGGPPLTLGMANGAVRVSDELSASLVQETRSVARRDPALAEFAHDWAASVFLTSYVAMTRQDTEDLLSRFAHRLEAALRREPFSPEEGRRIGAAMIGAHFTDSTTLENTLRVLGTRLRPCLSPPPHLSEREVATRLIALSSALAAGYAAALQDHVLRQQEDLKVSMMLERQRSDAMLKESDARFRTAVEGCATGVATLDVRARVQTANSALAELFATGGSELVGRDILTMVHPEDLPSAAEHLTALSAGECDRFRSAMRFLIDGEQPVWTRVTGSLIRDKQGMPDQIVMFVEDCTQSFLNQEMVRRQLMVDPLTGLANRSVLVSQMEAVLGSLRPDGRLALCYFGLDGFRLINDGLGYDVGDEVLRKVAGRLAAEVASTGELVARISADEFVVLIPDTRGTAPVVERVEVLLAALTEPMRVCDRDVSVSVSVGVVERSAAEVGPLELIRAGDLTLRAAKDDGRAQWALYDPDRDQIGHRRSRLAATMPAALRAHEFYLDFQPVMRLADGRLTSVRAVARWDHSEFGLLSQDDFVGLAAEAGQVVDYGRWLLRQACEQAQRWRRGLGSTPTVSVALVDRQVRDQDLVRDVRTILDETGLPPASLRLEVPAVAAFTDTGEPLDTWSILAELGVRLVVGELGSMGRLLSRLRLLPVEAVLVSGVPARDPNEGSDAVDQFALRSMVAMFRRLGPAVIASDVDDAAQARRLRTMGCELAYGEFFGPPSDPMGIEELVAAGSLVRGTER</sequence>
<dbReference type="SUPFAM" id="SSF141868">
    <property type="entry name" value="EAL domain-like"/>
    <property type="match status" value="1"/>
</dbReference>
<feature type="domain" description="GGDEF" evidence="4">
    <location>
        <begin position="376"/>
        <end position="510"/>
    </location>
</feature>